<protein>
    <submittedName>
        <fullName evidence="1">Uncharacterized protein</fullName>
    </submittedName>
</protein>
<evidence type="ECO:0000313" key="1">
    <source>
        <dbReference type="EMBL" id="POQ01846.1"/>
    </source>
</evidence>
<evidence type="ECO:0000313" key="2">
    <source>
        <dbReference type="Proteomes" id="UP000237295"/>
    </source>
</evidence>
<reference evidence="1 2" key="1">
    <citation type="submission" date="2017-03" db="EMBL/GenBank/DDBJ databases">
        <authorList>
            <person name="Hulin M.T."/>
        </authorList>
    </citation>
    <scope>NUCLEOTIDE SEQUENCE [LARGE SCALE GENOMIC DNA]</scope>
    <source>
        <strain evidence="1 2">5264</strain>
    </source>
</reference>
<name>A0A2S4J390_PSESY</name>
<sequence length="32" mass="3567">MVATFDWRIYFRPVTCKLAAFASGVFAARSIA</sequence>
<gene>
    <name evidence="1" type="ORF">CXB42_20330</name>
</gene>
<proteinExistence type="predicted"/>
<organism evidence="1 2">
    <name type="scientific">Pseudomonas syringae pv. syringae</name>
    <dbReference type="NCBI Taxonomy" id="321"/>
    <lineage>
        <taxon>Bacteria</taxon>
        <taxon>Pseudomonadati</taxon>
        <taxon>Pseudomonadota</taxon>
        <taxon>Gammaproteobacteria</taxon>
        <taxon>Pseudomonadales</taxon>
        <taxon>Pseudomonadaceae</taxon>
        <taxon>Pseudomonas</taxon>
        <taxon>Pseudomonas syringae</taxon>
    </lineage>
</organism>
<dbReference type="EMBL" id="NBAQ01000013">
    <property type="protein sequence ID" value="POQ01846.1"/>
    <property type="molecule type" value="Genomic_DNA"/>
</dbReference>
<dbReference type="AlphaFoldDB" id="A0A2S4J390"/>
<accession>A0A2S4J390</accession>
<dbReference type="Proteomes" id="UP000237295">
    <property type="component" value="Unassembled WGS sequence"/>
</dbReference>
<comment type="caution">
    <text evidence="1">The sequence shown here is derived from an EMBL/GenBank/DDBJ whole genome shotgun (WGS) entry which is preliminary data.</text>
</comment>